<dbReference type="AlphaFoldDB" id="A0A821YQG6"/>
<organism evidence="2 3">
    <name type="scientific">Rotaria socialis</name>
    <dbReference type="NCBI Taxonomy" id="392032"/>
    <lineage>
        <taxon>Eukaryota</taxon>
        <taxon>Metazoa</taxon>
        <taxon>Spiralia</taxon>
        <taxon>Gnathifera</taxon>
        <taxon>Rotifera</taxon>
        <taxon>Eurotatoria</taxon>
        <taxon>Bdelloidea</taxon>
        <taxon>Philodinida</taxon>
        <taxon>Philodinidae</taxon>
        <taxon>Rotaria</taxon>
    </lineage>
</organism>
<gene>
    <name evidence="2" type="ORF">TOA249_LOCUS34448</name>
</gene>
<comment type="caution">
    <text evidence="2">The sequence shown here is derived from an EMBL/GenBank/DDBJ whole genome shotgun (WGS) entry which is preliminary data.</text>
</comment>
<dbReference type="Proteomes" id="UP000663838">
    <property type="component" value="Unassembled WGS sequence"/>
</dbReference>
<accession>A0A821YQG6</accession>
<sequence length="70" mass="7939">MTHGSDDDDDDGDDDDDEEDDTEDDGDYNDNQRTQVQGKTMADSSTQFGNNRQEKLKLERKLPNGDLEVE</sequence>
<reference evidence="2" key="1">
    <citation type="submission" date="2021-02" db="EMBL/GenBank/DDBJ databases">
        <authorList>
            <person name="Nowell W R."/>
        </authorList>
    </citation>
    <scope>NUCLEOTIDE SEQUENCE</scope>
</reference>
<feature type="compositionally biased region" description="Polar residues" evidence="1">
    <location>
        <begin position="29"/>
        <end position="51"/>
    </location>
</feature>
<feature type="compositionally biased region" description="Basic and acidic residues" evidence="1">
    <location>
        <begin position="52"/>
        <end position="63"/>
    </location>
</feature>
<evidence type="ECO:0000256" key="1">
    <source>
        <dbReference type="SAM" id="MobiDB-lite"/>
    </source>
</evidence>
<proteinExistence type="predicted"/>
<feature type="compositionally biased region" description="Acidic residues" evidence="1">
    <location>
        <begin position="1"/>
        <end position="28"/>
    </location>
</feature>
<protein>
    <submittedName>
        <fullName evidence="2">Uncharacterized protein</fullName>
    </submittedName>
</protein>
<dbReference type="EMBL" id="CAJOBS010019971">
    <property type="protein sequence ID" value="CAF4967579.1"/>
    <property type="molecule type" value="Genomic_DNA"/>
</dbReference>
<feature type="region of interest" description="Disordered" evidence="1">
    <location>
        <begin position="1"/>
        <end position="70"/>
    </location>
</feature>
<evidence type="ECO:0000313" key="3">
    <source>
        <dbReference type="Proteomes" id="UP000663838"/>
    </source>
</evidence>
<name>A0A821YQG6_9BILA</name>
<evidence type="ECO:0000313" key="2">
    <source>
        <dbReference type="EMBL" id="CAF4967579.1"/>
    </source>
</evidence>
<feature type="non-terminal residue" evidence="2">
    <location>
        <position position="1"/>
    </location>
</feature>